<comment type="similarity">
    <text evidence="2">Belongs to the metallo-beta-lactamase superfamily.</text>
</comment>
<dbReference type="CDD" id="cd07729">
    <property type="entry name" value="AHL_lactonase_MBL-fold"/>
    <property type="match status" value="1"/>
</dbReference>
<dbReference type="KEGG" id="kmn:HW532_18710"/>
<evidence type="ECO:0000259" key="6">
    <source>
        <dbReference type="SMART" id="SM00849"/>
    </source>
</evidence>
<keyword evidence="8" id="KW-1185">Reference proteome</keyword>
<proteinExistence type="inferred from homology"/>
<dbReference type="InterPro" id="IPR051013">
    <property type="entry name" value="MBL_superfamily_lactonases"/>
</dbReference>
<gene>
    <name evidence="7" type="ORF">HW532_18710</name>
</gene>
<reference evidence="7 8" key="1">
    <citation type="submission" date="2020-06" db="EMBL/GenBank/DDBJ databases">
        <title>Genome sequence of 2 isolates from Red Sea Mangroves.</title>
        <authorList>
            <person name="Sefrji F."/>
            <person name="Michoud G."/>
            <person name="Merlino G."/>
            <person name="Daffonchio D."/>
        </authorList>
    </citation>
    <scope>NUCLEOTIDE SEQUENCE [LARGE SCALE GENOMIC DNA]</scope>
    <source>
        <strain evidence="7 8">R1DC25</strain>
    </source>
</reference>
<evidence type="ECO:0000313" key="8">
    <source>
        <dbReference type="Proteomes" id="UP000593594"/>
    </source>
</evidence>
<keyword evidence="4" id="KW-0378">Hydrolase</keyword>
<evidence type="ECO:0000256" key="3">
    <source>
        <dbReference type="ARBA" id="ARBA00022723"/>
    </source>
</evidence>
<dbReference type="Proteomes" id="UP000593594">
    <property type="component" value="Chromosome"/>
</dbReference>
<dbReference type="InterPro" id="IPR001279">
    <property type="entry name" value="Metallo-B-lactamas"/>
</dbReference>
<comment type="cofactor">
    <cofactor evidence="1">
        <name>Zn(2+)</name>
        <dbReference type="ChEBI" id="CHEBI:29105"/>
    </cofactor>
</comment>
<sequence length="280" mass="30866">MTQAPHSEVLAIKYAETVSPDREHFLMGHDPHDGPHPISYFLWLIRHENGLVLVDTGFGERAAAERGRTLLRDPLDALASLGVQAEDIETVVLTHMHYDHAGSVGRFPNATVIVQERELAYAAGPAMRHPACRKAFDVEDVTDVVRTLYDGRIYPVSGDRHLFPGISVHLVGGHSKGLQVVRVETDAGRLVIASDATHFYETAMEGDPFPVLCEMPAYLEGFDRLFELADDPNLVVPGHDERVLSLFPALPGDPNVLELHKGPLVPTPFAGRRMPVVREP</sequence>
<evidence type="ECO:0000256" key="2">
    <source>
        <dbReference type="ARBA" id="ARBA00007749"/>
    </source>
</evidence>
<dbReference type="AlphaFoldDB" id="A0A7S8HDK0"/>
<evidence type="ECO:0000256" key="1">
    <source>
        <dbReference type="ARBA" id="ARBA00001947"/>
    </source>
</evidence>
<evidence type="ECO:0000256" key="5">
    <source>
        <dbReference type="ARBA" id="ARBA00022833"/>
    </source>
</evidence>
<dbReference type="GO" id="GO:0016787">
    <property type="term" value="F:hydrolase activity"/>
    <property type="evidence" value="ECO:0007669"/>
    <property type="project" value="UniProtKB-KW"/>
</dbReference>
<dbReference type="GO" id="GO:0046872">
    <property type="term" value="F:metal ion binding"/>
    <property type="evidence" value="ECO:0007669"/>
    <property type="project" value="UniProtKB-KW"/>
</dbReference>
<feature type="domain" description="Metallo-beta-lactamase" evidence="6">
    <location>
        <begin position="39"/>
        <end position="239"/>
    </location>
</feature>
<dbReference type="Pfam" id="PF00753">
    <property type="entry name" value="Lactamase_B"/>
    <property type="match status" value="1"/>
</dbReference>
<dbReference type="PANTHER" id="PTHR42978">
    <property type="entry name" value="QUORUM-QUENCHING LACTONASE YTNP-RELATED-RELATED"/>
    <property type="match status" value="1"/>
</dbReference>
<dbReference type="InterPro" id="IPR036866">
    <property type="entry name" value="RibonucZ/Hydroxyglut_hydro"/>
</dbReference>
<dbReference type="SMART" id="SM00849">
    <property type="entry name" value="Lactamase_B"/>
    <property type="match status" value="1"/>
</dbReference>
<dbReference type="EMBL" id="CP058214">
    <property type="protein sequence ID" value="QPC44549.1"/>
    <property type="molecule type" value="Genomic_DNA"/>
</dbReference>
<keyword evidence="5" id="KW-0862">Zinc</keyword>
<dbReference type="Gene3D" id="3.60.15.10">
    <property type="entry name" value="Ribonuclease Z/Hydroxyacylglutathione hydrolase-like"/>
    <property type="match status" value="1"/>
</dbReference>
<name>A0A7S8HDK0_9HYPH</name>
<dbReference type="RefSeq" id="WP_213161922.1">
    <property type="nucleotide sequence ID" value="NZ_CP058214.1"/>
</dbReference>
<organism evidence="7 8">
    <name type="scientific">Kaustia mangrovi</name>
    <dbReference type="NCBI Taxonomy" id="2593653"/>
    <lineage>
        <taxon>Bacteria</taxon>
        <taxon>Pseudomonadati</taxon>
        <taxon>Pseudomonadota</taxon>
        <taxon>Alphaproteobacteria</taxon>
        <taxon>Hyphomicrobiales</taxon>
        <taxon>Parvibaculaceae</taxon>
        <taxon>Kaustia</taxon>
    </lineage>
</organism>
<keyword evidence="3" id="KW-0479">Metal-binding</keyword>
<evidence type="ECO:0000256" key="4">
    <source>
        <dbReference type="ARBA" id="ARBA00022801"/>
    </source>
</evidence>
<evidence type="ECO:0000313" key="7">
    <source>
        <dbReference type="EMBL" id="QPC44549.1"/>
    </source>
</evidence>
<dbReference type="SUPFAM" id="SSF56281">
    <property type="entry name" value="Metallo-hydrolase/oxidoreductase"/>
    <property type="match status" value="1"/>
</dbReference>
<protein>
    <submittedName>
        <fullName evidence="7">N-acyl homoserine lactonase family protein</fullName>
    </submittedName>
</protein>
<dbReference type="PANTHER" id="PTHR42978:SF7">
    <property type="entry name" value="METALLO-HYDROLASE RV2300C-RELATED"/>
    <property type="match status" value="1"/>
</dbReference>
<accession>A0A7S8HDK0</accession>